<dbReference type="Pfam" id="PF02949">
    <property type="entry name" value="7tm_6"/>
    <property type="match status" value="1"/>
</dbReference>
<keyword evidence="2" id="KW-1003">Cell membrane</keyword>
<keyword evidence="5" id="KW-0552">Olfaction</keyword>
<keyword evidence="6 10" id="KW-1133">Transmembrane helix</keyword>
<evidence type="ECO:0000256" key="5">
    <source>
        <dbReference type="ARBA" id="ARBA00022725"/>
    </source>
</evidence>
<dbReference type="RefSeq" id="XP_030758237.1">
    <property type="nucleotide sequence ID" value="XM_030902377.1"/>
</dbReference>
<evidence type="ECO:0000256" key="4">
    <source>
        <dbReference type="ARBA" id="ARBA00022692"/>
    </source>
</evidence>
<dbReference type="Proteomes" id="UP000504635">
    <property type="component" value="Unplaced"/>
</dbReference>
<feature type="transmembrane region" description="Helical" evidence="10">
    <location>
        <begin position="31"/>
        <end position="50"/>
    </location>
</feature>
<name>A0A6J2Y3G6_SITOR</name>
<dbReference type="GO" id="GO:0007165">
    <property type="term" value="P:signal transduction"/>
    <property type="evidence" value="ECO:0007669"/>
    <property type="project" value="UniProtKB-KW"/>
</dbReference>
<dbReference type="PANTHER" id="PTHR21137">
    <property type="entry name" value="ODORANT RECEPTOR"/>
    <property type="match status" value="1"/>
</dbReference>
<reference evidence="12" key="1">
    <citation type="submission" date="2025-08" db="UniProtKB">
        <authorList>
            <consortium name="RefSeq"/>
        </authorList>
    </citation>
    <scope>IDENTIFICATION</scope>
    <source>
        <tissue evidence="12">Gonads</tissue>
    </source>
</reference>
<keyword evidence="3" id="KW-0716">Sensory transduction</keyword>
<dbReference type="GeneID" id="115883950"/>
<sequence length="121" mass="13434">MLGSLICAAILAVMNEAPSFSLYVTYGGPYIMLVLMQIFIYAWAANEISVQSIAIADAIFESEWDLFDIKSKKLLVILLARVQKPLEMRIGPFNPMTNETALLMVKAIGSYVSVFQGSYDE</sequence>
<evidence type="ECO:0000256" key="6">
    <source>
        <dbReference type="ARBA" id="ARBA00022989"/>
    </source>
</evidence>
<dbReference type="GO" id="GO:0004984">
    <property type="term" value="F:olfactory receptor activity"/>
    <property type="evidence" value="ECO:0007669"/>
    <property type="project" value="InterPro"/>
</dbReference>
<comment type="subcellular location">
    <subcellularLocation>
        <location evidence="1">Cell membrane</location>
        <topology evidence="1">Multi-pass membrane protein</topology>
    </subcellularLocation>
</comment>
<evidence type="ECO:0000313" key="11">
    <source>
        <dbReference type="Proteomes" id="UP000504635"/>
    </source>
</evidence>
<dbReference type="InParanoid" id="A0A6J2Y3G6"/>
<dbReference type="GO" id="GO:0005549">
    <property type="term" value="F:odorant binding"/>
    <property type="evidence" value="ECO:0007669"/>
    <property type="project" value="InterPro"/>
</dbReference>
<protein>
    <submittedName>
        <fullName evidence="12">Odorant receptor Or2-like</fullName>
    </submittedName>
</protein>
<evidence type="ECO:0000256" key="1">
    <source>
        <dbReference type="ARBA" id="ARBA00004651"/>
    </source>
</evidence>
<dbReference type="PANTHER" id="PTHR21137:SF3">
    <property type="entry name" value="ODORANT RECEPTOR 30A-RELATED"/>
    <property type="match status" value="1"/>
</dbReference>
<keyword evidence="9" id="KW-0807">Transducer</keyword>
<organism evidence="11 12">
    <name type="scientific">Sitophilus oryzae</name>
    <name type="common">Rice weevil</name>
    <name type="synonym">Curculio oryzae</name>
    <dbReference type="NCBI Taxonomy" id="7048"/>
    <lineage>
        <taxon>Eukaryota</taxon>
        <taxon>Metazoa</taxon>
        <taxon>Ecdysozoa</taxon>
        <taxon>Arthropoda</taxon>
        <taxon>Hexapoda</taxon>
        <taxon>Insecta</taxon>
        <taxon>Pterygota</taxon>
        <taxon>Neoptera</taxon>
        <taxon>Endopterygota</taxon>
        <taxon>Coleoptera</taxon>
        <taxon>Polyphaga</taxon>
        <taxon>Cucujiformia</taxon>
        <taxon>Curculionidae</taxon>
        <taxon>Dryophthorinae</taxon>
        <taxon>Sitophilus</taxon>
    </lineage>
</organism>
<dbReference type="InterPro" id="IPR004117">
    <property type="entry name" value="7tm6_olfct_rcpt"/>
</dbReference>
<keyword evidence="8" id="KW-0675">Receptor</keyword>
<keyword evidence="4 10" id="KW-0812">Transmembrane</keyword>
<dbReference type="OrthoDB" id="8117390at2759"/>
<dbReference type="GO" id="GO:0005886">
    <property type="term" value="C:plasma membrane"/>
    <property type="evidence" value="ECO:0007669"/>
    <property type="project" value="UniProtKB-SubCell"/>
</dbReference>
<evidence type="ECO:0000256" key="2">
    <source>
        <dbReference type="ARBA" id="ARBA00022475"/>
    </source>
</evidence>
<gene>
    <name evidence="12" type="primary">LOC115883950</name>
</gene>
<evidence type="ECO:0000256" key="10">
    <source>
        <dbReference type="SAM" id="Phobius"/>
    </source>
</evidence>
<proteinExistence type="predicted"/>
<keyword evidence="11" id="KW-1185">Reference proteome</keyword>
<evidence type="ECO:0000256" key="3">
    <source>
        <dbReference type="ARBA" id="ARBA00022606"/>
    </source>
</evidence>
<evidence type="ECO:0000313" key="12">
    <source>
        <dbReference type="RefSeq" id="XP_030758237.1"/>
    </source>
</evidence>
<dbReference type="AlphaFoldDB" id="A0A6J2Y3G6"/>
<dbReference type="KEGG" id="soy:115883950"/>
<evidence type="ECO:0000256" key="8">
    <source>
        <dbReference type="ARBA" id="ARBA00023170"/>
    </source>
</evidence>
<evidence type="ECO:0000256" key="9">
    <source>
        <dbReference type="ARBA" id="ARBA00023224"/>
    </source>
</evidence>
<evidence type="ECO:0000256" key="7">
    <source>
        <dbReference type="ARBA" id="ARBA00023136"/>
    </source>
</evidence>
<accession>A0A6J2Y3G6</accession>
<keyword evidence="7 10" id="KW-0472">Membrane</keyword>